<protein>
    <submittedName>
        <fullName evidence="2">Uncharacterized protein</fullName>
    </submittedName>
</protein>
<accession>A0AAW0SQY6</accession>
<comment type="caution">
    <text evidence="2">The sequence shown here is derived from an EMBL/GenBank/DDBJ whole genome shotgun (WGS) entry which is preliminary data.</text>
</comment>
<feature type="compositionally biased region" description="Low complexity" evidence="1">
    <location>
        <begin position="343"/>
        <end position="355"/>
    </location>
</feature>
<evidence type="ECO:0000313" key="3">
    <source>
        <dbReference type="Proteomes" id="UP001487740"/>
    </source>
</evidence>
<feature type="compositionally biased region" description="Basic residues" evidence="1">
    <location>
        <begin position="317"/>
        <end position="326"/>
    </location>
</feature>
<feature type="region of interest" description="Disordered" evidence="1">
    <location>
        <begin position="333"/>
        <end position="392"/>
    </location>
</feature>
<proteinExistence type="predicted"/>
<dbReference type="AlphaFoldDB" id="A0AAW0SQY6"/>
<sequence>MNSVTRSLPGAAQGGHLIREIHLVTLRIASEWNVTMNPPRGEARVGVSRTVDRGEDVTVEDRWCEGASSLPACHTSTPLRSSLHTAIPALSSSTPSLPNLTSFSYPRWPISSPSLHVKRGSSRLTLTFLEEWLCQDHADKERESQDHHRRLAAHDGVDAAALVESESGRPGSAPVLLVRPQESECRQRVWWREVLWQELWKRHPRQLPRIRCHSLGAPHLPTFIFLPIGFFFPFHWAAGKGSMSPAGPQSVMTSSILLPMADLSGRDVTKKSIPGADDWFSITYWVVYLPPTYGQYFSLAGGREWVSPHSPAAPQPHPKKSGHFHSARPIFLKDRSTRRSREGNGSASSPSSTSGGEDGWGLRGGSLPPRDAPGATRPGGGLGVAMRRTFDA</sequence>
<dbReference type="EMBL" id="JARAKH010000047">
    <property type="protein sequence ID" value="KAK8377583.1"/>
    <property type="molecule type" value="Genomic_DNA"/>
</dbReference>
<keyword evidence="3" id="KW-1185">Reference proteome</keyword>
<organism evidence="2 3">
    <name type="scientific">Scylla paramamosain</name>
    <name type="common">Mud crab</name>
    <dbReference type="NCBI Taxonomy" id="85552"/>
    <lineage>
        <taxon>Eukaryota</taxon>
        <taxon>Metazoa</taxon>
        <taxon>Ecdysozoa</taxon>
        <taxon>Arthropoda</taxon>
        <taxon>Crustacea</taxon>
        <taxon>Multicrustacea</taxon>
        <taxon>Malacostraca</taxon>
        <taxon>Eumalacostraca</taxon>
        <taxon>Eucarida</taxon>
        <taxon>Decapoda</taxon>
        <taxon>Pleocyemata</taxon>
        <taxon>Brachyura</taxon>
        <taxon>Eubrachyura</taxon>
        <taxon>Portunoidea</taxon>
        <taxon>Portunidae</taxon>
        <taxon>Portuninae</taxon>
        <taxon>Scylla</taxon>
    </lineage>
</organism>
<feature type="compositionally biased region" description="Basic and acidic residues" evidence="1">
    <location>
        <begin position="333"/>
        <end position="342"/>
    </location>
</feature>
<evidence type="ECO:0000256" key="1">
    <source>
        <dbReference type="SAM" id="MobiDB-lite"/>
    </source>
</evidence>
<dbReference type="Proteomes" id="UP001487740">
    <property type="component" value="Unassembled WGS sequence"/>
</dbReference>
<feature type="region of interest" description="Disordered" evidence="1">
    <location>
        <begin position="308"/>
        <end position="327"/>
    </location>
</feature>
<gene>
    <name evidence="2" type="ORF">O3P69_013907</name>
</gene>
<reference evidence="2 3" key="1">
    <citation type="submission" date="2023-03" db="EMBL/GenBank/DDBJ databases">
        <title>High-quality genome of Scylla paramamosain provides insights in environmental adaptation.</title>
        <authorList>
            <person name="Zhang L."/>
        </authorList>
    </citation>
    <scope>NUCLEOTIDE SEQUENCE [LARGE SCALE GENOMIC DNA]</scope>
    <source>
        <strain evidence="2">LZ_2023a</strain>
        <tissue evidence="2">Muscle</tissue>
    </source>
</reference>
<evidence type="ECO:0000313" key="2">
    <source>
        <dbReference type="EMBL" id="KAK8377583.1"/>
    </source>
</evidence>
<name>A0AAW0SQY6_SCYPA</name>